<proteinExistence type="predicted"/>
<dbReference type="Pfam" id="PF22633">
    <property type="entry name" value="F5_F8_type_C_2"/>
    <property type="match status" value="1"/>
</dbReference>
<gene>
    <name evidence="1" type="ORF">HXK00_09695</name>
</gene>
<name>A0A929MQZ7_ABIDE</name>
<dbReference type="EMBL" id="JABZFV010000469">
    <property type="protein sequence ID" value="MBF0935891.1"/>
    <property type="molecule type" value="Genomic_DNA"/>
</dbReference>
<dbReference type="SUPFAM" id="SSF49785">
    <property type="entry name" value="Galactose-binding domain-like"/>
    <property type="match status" value="1"/>
</dbReference>
<sequence>GMLNGTITSLSDKWSSAQLSGSVDIRLTKPRTVVRWVMDHAGAGGESVNDGLMNTKDFDLYYKDTDGEWKLAKEVRGNKAHVTAITLDKPITAQDWRLKVITSDNGTPWKAIRIYNWKMYETLDTESQNIPMAKVAARVLTDNKIQLGFSEVPAGATITVYDKADSQTPIATLNTVVGGDLATEPLNFEKRPS</sequence>
<dbReference type="InterPro" id="IPR008979">
    <property type="entry name" value="Galactose-bd-like_sf"/>
</dbReference>
<evidence type="ECO:0000313" key="1">
    <source>
        <dbReference type="EMBL" id="MBF0935891.1"/>
    </source>
</evidence>
<reference evidence="1" key="1">
    <citation type="submission" date="2020-04" db="EMBL/GenBank/DDBJ databases">
        <title>Deep metagenomics examines the oral microbiome during advanced dental caries in children, revealing novel taxa and co-occurrences with host molecules.</title>
        <authorList>
            <person name="Baker J.L."/>
            <person name="Morton J.T."/>
            <person name="Dinis M."/>
            <person name="Alvarez R."/>
            <person name="Tran N.C."/>
            <person name="Knight R."/>
            <person name="Edlund A."/>
        </authorList>
    </citation>
    <scope>NUCLEOTIDE SEQUENCE</scope>
    <source>
        <strain evidence="1">JCVI_23_bin.16</strain>
    </source>
</reference>
<dbReference type="AlphaFoldDB" id="A0A929MQZ7"/>
<dbReference type="Gene3D" id="2.60.120.260">
    <property type="entry name" value="Galactose-binding domain-like"/>
    <property type="match status" value="1"/>
</dbReference>
<evidence type="ECO:0000313" key="2">
    <source>
        <dbReference type="Proteomes" id="UP000757900"/>
    </source>
</evidence>
<dbReference type="Proteomes" id="UP000757900">
    <property type="component" value="Unassembled WGS sequence"/>
</dbReference>
<comment type="caution">
    <text evidence="1">The sequence shown here is derived from an EMBL/GenBank/DDBJ whole genome shotgun (WGS) entry which is preliminary data.</text>
</comment>
<organism evidence="1 2">
    <name type="scientific">Abiotrophia defectiva</name>
    <name type="common">Streptococcus defectivus</name>
    <dbReference type="NCBI Taxonomy" id="46125"/>
    <lineage>
        <taxon>Bacteria</taxon>
        <taxon>Bacillati</taxon>
        <taxon>Bacillota</taxon>
        <taxon>Bacilli</taxon>
        <taxon>Lactobacillales</taxon>
        <taxon>Aerococcaceae</taxon>
        <taxon>Abiotrophia</taxon>
    </lineage>
</organism>
<accession>A0A929MQZ7</accession>
<feature type="non-terminal residue" evidence="1">
    <location>
        <position position="1"/>
    </location>
</feature>
<feature type="non-terminal residue" evidence="1">
    <location>
        <position position="193"/>
    </location>
</feature>
<protein>
    <submittedName>
        <fullName evidence="1">Endo-beta-N-acetylglucosaminidase</fullName>
    </submittedName>
</protein>